<dbReference type="GO" id="GO:0008234">
    <property type="term" value="F:cysteine-type peptidase activity"/>
    <property type="evidence" value="ECO:0007669"/>
    <property type="project" value="InterPro"/>
</dbReference>
<feature type="region of interest" description="Disordered" evidence="5">
    <location>
        <begin position="1245"/>
        <end position="1300"/>
    </location>
</feature>
<feature type="coiled-coil region" evidence="4">
    <location>
        <begin position="1573"/>
        <end position="1625"/>
    </location>
</feature>
<evidence type="ECO:0000256" key="1">
    <source>
        <dbReference type="ARBA" id="ARBA00005234"/>
    </source>
</evidence>
<dbReference type="Gene3D" id="3.40.395.10">
    <property type="entry name" value="Adenoviral Proteinase, Chain A"/>
    <property type="match status" value="1"/>
</dbReference>
<dbReference type="InterPro" id="IPR003653">
    <property type="entry name" value="Peptidase_C48_C"/>
</dbReference>
<sequence>MAQYYQVLSQGDKNAVEEIGQFYPNIIENQTVQYVLNPEEQQFPTQQILLSSDQVMVIENPGQHVIVDQSAVTYQNPQYLIQDNSVEYQNTNQPIYFMEEVEGNRQIQEEQMPQTQQPLVLNHQLPTSIRNQININNTSPKPRATQALHQVQQPRPSQTQSTVRHVLQTTRPQTHQPHSQIVLQRPMIAQPTRQPHQVQQTPQIPRNVASQQALHQLPPQQKTTNQTTEINTCHNSTVPSSLQRIPEIPPLYAQHESSSTEITERDSQQSVTLGDGTVMVLSEYKKLLAETKQQRLAAEQEELDVPSLPKYKSEPSKFRGRRVNRGGRSPRKNVSQPNTTNNSASFVSQDNSTTNIQQRFLAQQMKHLNQSQSKQCVQPQQYNHQQIMQQSQTSSRQHQSQPQQPQYVQPQYIIQPPSQHQPQQHCPLPAFVAPSQIQQIIENTPVSEEHSDSIRMLVLLENCEQRLITFTLPKEPCTIQEILEQVGVPFYPETKIECTETNNFGINYLVTVGVQNHDSSNSSQEIDSQDINSSPSDTSTACETGKPLSPEQSIDAETPQYVPGFLAVCNHCGYTSENFRRCLRCRFKLPEDVKTRPVLNNNGTNGKKTDVLKSGQNLQDKKLSPRNCSFGNSKFSNTANKKKRSKVIDPEPVVLTLSSDDEDASSSKLSDADELIRKLSNSSVTLSAIKKEPTTNDIKHNISCDNESSYAAKGGGKDETIDSPDLEATLYCRTVRIGSYKYFPPEDIIVKSLGLTLKVPMPSDSEEIKTIDIDKKNIVKVLVNFNKSLPVIFYYVIPSVGQYIREQLGMVDGNDTYFDPLSEEESYRRITLILHSIPESTKTVIRSIYSKPNNIMDELTSSEANDILIKTCPKELSKVIASSGYTEIKQLFIYPPGKGGLSVNTEDYLCLAQDQFLNDVIIDFYLKYLVLNLPEVIQRKVHVFSTFFYKRLTTKPLKASRRSHPSEVDPNLTPAQKRHARVEKWTKSVNLFEKDFIIIPINENCHWFLAIVCFPGMNGCITWDGNPIKVEPKQKKKKNTSTIGNVTITTLNQDKDQTLTFDDPDASDKDEAEGDESELDSDVDSDEQETTESTPTEPPVFLKRQPIKQASILIFDSLAGASRARVVATLRDYLTCEYKAKMGVEKLFNKDVIKGSCPKVPQQTNFTDCGLYLLQYVEQFFKDPIKDYHVPIKEVKDWFDEFVVTRKREDISVLIKELMLSYNKDPSTLPVISFPTHNGKLVQHEEDEDEEFMNDEFDEEDEDEDEFLQEDSEISDSLNESSEQQDQIEEETPAAVSTTTTGPIRINLNQNNRREEKVSVKLNEGFVEEAISEAFLKPDMSETQLIKEMADSASESDSSSIDGGPIMMPPSPITREQLQKRIESLQQQNRVLKVELETYKLRVKTLQEENRNLRQASVIIQAKAEQEEEFISNTLLKKIQALKKEKESLAHHYEREEECLTNDLSRKLTQLRQEKCRLEQTLEQEQECLVNRLMRKIEKLEAETLAKQSNLEQLRREKVELENTLEQEQEALVNKLWKRMDKLEAEKRMLQIKLDQPVSDPASPRDISNGDKASNLSAHIQTLRNEVNRLRQTLAISQQEHAEKMQRYAQEERCIREENLRLQRKLQLEVERREALCRHLSESESSLEMEEERHYNEQVLGTRQHTVSPIPYNPSPSQSRPLSPGLSLQAPSPRDSLIAIQPRCHSCGQCVSSLHQVSSNSPPAPPHRRTSERFIKPAIPAPQPAINHWMRINQTLRTQLPLLKG</sequence>
<feature type="compositionally biased region" description="Polar residues" evidence="5">
    <location>
        <begin position="332"/>
        <end position="351"/>
    </location>
</feature>
<dbReference type="Pfam" id="PF09755">
    <property type="entry name" value="DUF2046"/>
    <property type="match status" value="1"/>
</dbReference>
<reference evidence="8" key="1">
    <citation type="submission" date="2023-01" db="EMBL/GenBank/DDBJ databases">
        <title>Key to firefly adult light organ development and bioluminescence: homeobox transcription factors regulate luciferase expression and transportation to peroxisome.</title>
        <authorList>
            <person name="Fu X."/>
        </authorList>
    </citation>
    <scope>NUCLEOTIDE SEQUENCE [LARGE SCALE GENOMIC DNA]</scope>
</reference>
<feature type="region of interest" description="Disordered" evidence="5">
    <location>
        <begin position="307"/>
        <end position="351"/>
    </location>
</feature>
<feature type="region of interest" description="Disordered" evidence="5">
    <location>
        <begin position="518"/>
        <end position="554"/>
    </location>
</feature>
<feature type="region of interest" description="Disordered" evidence="5">
    <location>
        <begin position="1055"/>
        <end position="1101"/>
    </location>
</feature>
<evidence type="ECO:0000256" key="2">
    <source>
        <dbReference type="ARBA" id="ARBA00022670"/>
    </source>
</evidence>
<feature type="compositionally biased region" description="Low complexity" evidence="5">
    <location>
        <begin position="389"/>
        <end position="406"/>
    </location>
</feature>
<feature type="region of interest" description="Disordered" evidence="5">
    <location>
        <begin position="1664"/>
        <end position="1692"/>
    </location>
</feature>
<comment type="similarity">
    <text evidence="1">Belongs to the peptidase C48 family.</text>
</comment>
<gene>
    <name evidence="7" type="ORF">RN001_007294</name>
</gene>
<proteinExistence type="inferred from homology"/>
<organism evidence="7 8">
    <name type="scientific">Aquatica leii</name>
    <dbReference type="NCBI Taxonomy" id="1421715"/>
    <lineage>
        <taxon>Eukaryota</taxon>
        <taxon>Metazoa</taxon>
        <taxon>Ecdysozoa</taxon>
        <taxon>Arthropoda</taxon>
        <taxon>Hexapoda</taxon>
        <taxon>Insecta</taxon>
        <taxon>Pterygota</taxon>
        <taxon>Neoptera</taxon>
        <taxon>Endopterygota</taxon>
        <taxon>Coleoptera</taxon>
        <taxon>Polyphaga</taxon>
        <taxon>Elateriformia</taxon>
        <taxon>Elateroidea</taxon>
        <taxon>Lampyridae</taxon>
        <taxon>Luciolinae</taxon>
        <taxon>Aquatica</taxon>
    </lineage>
</organism>
<feature type="region of interest" description="Disordered" evidence="5">
    <location>
        <begin position="628"/>
        <end position="647"/>
    </location>
</feature>
<dbReference type="PANTHER" id="PTHR15276">
    <property type="entry name" value="H4 D10S170 PROTEIN-RELATED"/>
    <property type="match status" value="1"/>
</dbReference>
<evidence type="ECO:0000256" key="4">
    <source>
        <dbReference type="SAM" id="Coils"/>
    </source>
</evidence>
<dbReference type="Proteomes" id="UP001353858">
    <property type="component" value="Unassembled WGS sequence"/>
</dbReference>
<feature type="compositionally biased region" description="Acidic residues" evidence="5">
    <location>
        <begin position="1245"/>
        <end position="1274"/>
    </location>
</feature>
<feature type="compositionally biased region" description="Polar residues" evidence="5">
    <location>
        <begin position="518"/>
        <end position="542"/>
    </location>
</feature>
<dbReference type="PROSITE" id="PS50600">
    <property type="entry name" value="ULP_PROTEASE"/>
    <property type="match status" value="1"/>
</dbReference>
<evidence type="ECO:0000259" key="6">
    <source>
        <dbReference type="PROSITE" id="PS50600"/>
    </source>
</evidence>
<feature type="domain" description="Ubiquitin-like protease family profile" evidence="6">
    <location>
        <begin position="901"/>
        <end position="1180"/>
    </location>
</feature>
<feature type="region of interest" description="Disordered" evidence="5">
    <location>
        <begin position="595"/>
        <end position="623"/>
    </location>
</feature>
<comment type="caution">
    <text evidence="7">The sequence shown here is derived from an EMBL/GenBank/DDBJ whole genome shotgun (WGS) entry which is preliminary data.</text>
</comment>
<feature type="compositionally biased region" description="Low complexity" evidence="5">
    <location>
        <begin position="371"/>
        <end position="381"/>
    </location>
</feature>
<protein>
    <recommendedName>
        <fullName evidence="6">Ubiquitin-like protease family profile domain-containing protein</fullName>
    </recommendedName>
</protein>
<keyword evidence="3" id="KW-0378">Hydrolase</keyword>
<accession>A0AAN7SNT8</accession>
<evidence type="ECO:0000313" key="8">
    <source>
        <dbReference type="Proteomes" id="UP001353858"/>
    </source>
</evidence>
<evidence type="ECO:0000256" key="5">
    <source>
        <dbReference type="SAM" id="MobiDB-lite"/>
    </source>
</evidence>
<dbReference type="InterPro" id="IPR019152">
    <property type="entry name" value="DUF2046"/>
</dbReference>
<dbReference type="InterPro" id="IPR038765">
    <property type="entry name" value="Papain-like_cys_pep_sf"/>
</dbReference>
<dbReference type="Pfam" id="PF02902">
    <property type="entry name" value="Peptidase_C48"/>
    <property type="match status" value="1"/>
</dbReference>
<dbReference type="EMBL" id="JARPUR010000003">
    <property type="protein sequence ID" value="KAK4879148.1"/>
    <property type="molecule type" value="Genomic_DNA"/>
</dbReference>
<feature type="compositionally biased region" description="Polar residues" evidence="5">
    <location>
        <begin position="628"/>
        <end position="639"/>
    </location>
</feature>
<dbReference type="GO" id="GO:0006508">
    <property type="term" value="P:proteolysis"/>
    <property type="evidence" value="ECO:0007669"/>
    <property type="project" value="UniProtKB-KW"/>
</dbReference>
<feature type="coiled-coil region" evidence="4">
    <location>
        <begin position="1375"/>
        <end position="1459"/>
    </location>
</feature>
<evidence type="ECO:0000313" key="7">
    <source>
        <dbReference type="EMBL" id="KAK4879148.1"/>
    </source>
</evidence>
<feature type="region of interest" description="Disordered" evidence="5">
    <location>
        <begin position="371"/>
        <end position="406"/>
    </location>
</feature>
<keyword evidence="2" id="KW-0645">Protease</keyword>
<name>A0AAN7SNT8_9COLE</name>
<feature type="compositionally biased region" description="Basic residues" evidence="5">
    <location>
        <begin position="318"/>
        <end position="331"/>
    </location>
</feature>
<keyword evidence="4" id="KW-0175">Coiled coil</keyword>
<feature type="region of interest" description="Disordered" evidence="5">
    <location>
        <begin position="254"/>
        <end position="274"/>
    </location>
</feature>
<feature type="coiled-coil region" evidence="4">
    <location>
        <begin position="1483"/>
        <end position="1531"/>
    </location>
</feature>
<feature type="compositionally biased region" description="Acidic residues" evidence="5">
    <location>
        <begin position="1062"/>
        <end position="1090"/>
    </location>
</feature>
<evidence type="ECO:0000256" key="3">
    <source>
        <dbReference type="ARBA" id="ARBA00022801"/>
    </source>
</evidence>
<dbReference type="SUPFAM" id="SSF54001">
    <property type="entry name" value="Cysteine proteinases"/>
    <property type="match status" value="1"/>
</dbReference>
<keyword evidence="8" id="KW-1185">Reference proteome</keyword>
<dbReference type="PANTHER" id="PTHR15276:SF0">
    <property type="entry name" value="COILED-COIL DOMAIN-CONTAINING PROTEIN 6"/>
    <property type="match status" value="1"/>
</dbReference>